<dbReference type="Proteomes" id="UP000051326">
    <property type="component" value="Unassembled WGS sequence"/>
</dbReference>
<keyword evidence="1" id="KW-0472">Membrane</keyword>
<proteinExistence type="predicted"/>
<evidence type="ECO:0000256" key="1">
    <source>
        <dbReference type="SAM" id="Phobius"/>
    </source>
</evidence>
<evidence type="ECO:0000313" key="2">
    <source>
        <dbReference type="EMBL" id="CUH99167.1"/>
    </source>
</evidence>
<protein>
    <submittedName>
        <fullName evidence="2">Uncharacterized protein</fullName>
    </submittedName>
</protein>
<keyword evidence="1" id="KW-1133">Transmembrane helix</keyword>
<dbReference type="RefSeq" id="WP_058285337.1">
    <property type="nucleotide sequence ID" value="NZ_CYSR01000011.1"/>
</dbReference>
<dbReference type="EMBL" id="CYSR01000011">
    <property type="protein sequence ID" value="CUH99167.1"/>
    <property type="molecule type" value="Genomic_DNA"/>
</dbReference>
<evidence type="ECO:0000313" key="3">
    <source>
        <dbReference type="Proteomes" id="UP000051326"/>
    </source>
</evidence>
<name>A0A0P1HMU2_9RHOB</name>
<keyword evidence="1" id="KW-0812">Transmembrane</keyword>
<accession>A0A0P1HMU2</accession>
<dbReference type="AlphaFoldDB" id="A0A0P1HMU2"/>
<sequence length="264" mass="28843">MGGLVLLSDSYEHGLQAGIDRRSDLERAALNAEWDGAVGDYAGVIRQLRHRGTAATIRAKWIYRGLLFVILLGLAFYLGLPYWERYVDGTRETLESQQAAHLSEHAILDQQRFALIEGTEERPGLLKLLELAGTPLQSGVNEDLRGVVVDGQNILLFGAGGVITRSTDSGANFVPVPSGVNDNLWDAVVDGKNILLFGAGGVITRSTNGGAGFEPICMYRLLFATEILAWLAEVAHMYPAFLSARGPWPLWVTHAPWSHYCPDL</sequence>
<dbReference type="Gene3D" id="2.130.10.10">
    <property type="entry name" value="YVTN repeat-like/Quinoprotein amine dehydrogenase"/>
    <property type="match status" value="1"/>
</dbReference>
<dbReference type="SUPFAM" id="SSF110296">
    <property type="entry name" value="Oligoxyloglucan reducing end-specific cellobiohydrolase"/>
    <property type="match status" value="1"/>
</dbReference>
<dbReference type="InterPro" id="IPR015943">
    <property type="entry name" value="WD40/YVTN_repeat-like_dom_sf"/>
</dbReference>
<feature type="transmembrane region" description="Helical" evidence="1">
    <location>
        <begin position="61"/>
        <end position="83"/>
    </location>
</feature>
<organism evidence="2 3">
    <name type="scientific">Leisingera aquaemixtae</name>
    <dbReference type="NCBI Taxonomy" id="1396826"/>
    <lineage>
        <taxon>Bacteria</taxon>
        <taxon>Pseudomonadati</taxon>
        <taxon>Pseudomonadota</taxon>
        <taxon>Alphaproteobacteria</taxon>
        <taxon>Rhodobacterales</taxon>
        <taxon>Roseobacteraceae</taxon>
        <taxon>Leisingera</taxon>
    </lineage>
</organism>
<gene>
    <name evidence="2" type="ORF">PHA8399_01283</name>
</gene>
<reference evidence="2 3" key="1">
    <citation type="submission" date="2015-09" db="EMBL/GenBank/DDBJ databases">
        <authorList>
            <consortium name="Swine Surveillance"/>
        </authorList>
    </citation>
    <scope>NUCLEOTIDE SEQUENCE [LARGE SCALE GENOMIC DNA]</scope>
    <source>
        <strain evidence="2 3">CECT 8399</strain>
    </source>
</reference>